<dbReference type="Gene3D" id="3.20.20.150">
    <property type="entry name" value="Divalent-metal-dependent TIM barrel enzymes"/>
    <property type="match status" value="1"/>
</dbReference>
<gene>
    <name evidence="2" type="ORF">Hsar01_02159</name>
</gene>
<dbReference type="PANTHER" id="PTHR12110:SF52">
    <property type="entry name" value="XYLOSE ISOMERASE"/>
    <property type="match status" value="1"/>
</dbReference>
<keyword evidence="3" id="KW-1185">Reference proteome</keyword>
<proteinExistence type="predicted"/>
<evidence type="ECO:0000313" key="2">
    <source>
        <dbReference type="EMBL" id="GAA5482933.1"/>
    </source>
</evidence>
<dbReference type="Pfam" id="PF01261">
    <property type="entry name" value="AP_endonuc_2"/>
    <property type="match status" value="1"/>
</dbReference>
<dbReference type="InterPro" id="IPR013022">
    <property type="entry name" value="Xyl_isomerase-like_TIM-brl"/>
</dbReference>
<dbReference type="EMBL" id="BAABRI010000011">
    <property type="protein sequence ID" value="GAA5482933.1"/>
    <property type="molecule type" value="Genomic_DNA"/>
</dbReference>
<accession>A0ABP9UMY3</accession>
<dbReference type="InterPro" id="IPR036237">
    <property type="entry name" value="Xyl_isomerase-like_sf"/>
</dbReference>
<comment type="caution">
    <text evidence="2">The sequence shown here is derived from an EMBL/GenBank/DDBJ whole genome shotgun (WGS) entry which is preliminary data.</text>
</comment>
<dbReference type="SUPFAM" id="SSF51658">
    <property type="entry name" value="Xylose isomerase-like"/>
    <property type="match status" value="1"/>
</dbReference>
<evidence type="ECO:0000259" key="1">
    <source>
        <dbReference type="Pfam" id="PF01261"/>
    </source>
</evidence>
<name>A0ABP9UMY3_9BACT</name>
<dbReference type="InterPro" id="IPR050312">
    <property type="entry name" value="IolE/XylAMocC-like"/>
</dbReference>
<dbReference type="PANTHER" id="PTHR12110">
    <property type="entry name" value="HYDROXYPYRUVATE ISOMERASE"/>
    <property type="match status" value="1"/>
</dbReference>
<protein>
    <recommendedName>
        <fullName evidence="1">Xylose isomerase-like TIM barrel domain-containing protein</fullName>
    </recommendedName>
</protein>
<evidence type="ECO:0000313" key="3">
    <source>
        <dbReference type="Proteomes" id="UP001476282"/>
    </source>
</evidence>
<dbReference type="Proteomes" id="UP001476282">
    <property type="component" value="Unassembled WGS sequence"/>
</dbReference>
<organism evidence="2 3">
    <name type="scientific">Haloferula sargassicola</name>
    <dbReference type="NCBI Taxonomy" id="490096"/>
    <lineage>
        <taxon>Bacteria</taxon>
        <taxon>Pseudomonadati</taxon>
        <taxon>Verrucomicrobiota</taxon>
        <taxon>Verrucomicrobiia</taxon>
        <taxon>Verrucomicrobiales</taxon>
        <taxon>Verrucomicrobiaceae</taxon>
        <taxon>Haloferula</taxon>
    </lineage>
</organism>
<feature type="domain" description="Xylose isomerase-like TIM barrel" evidence="1">
    <location>
        <begin position="22"/>
        <end position="260"/>
    </location>
</feature>
<reference evidence="2 3" key="1">
    <citation type="submission" date="2024-02" db="EMBL/GenBank/DDBJ databases">
        <title>Haloferula sargassicola NBRC 104335.</title>
        <authorList>
            <person name="Ichikawa N."/>
            <person name="Katano-Makiyama Y."/>
            <person name="Hidaka K."/>
        </authorList>
    </citation>
    <scope>NUCLEOTIDE SEQUENCE [LARGE SCALE GENOMIC DNA]</scope>
    <source>
        <strain evidence="2 3">NBRC 104335</strain>
    </source>
</reference>
<dbReference type="RefSeq" id="WP_353567060.1">
    <property type="nucleotide sequence ID" value="NZ_BAABRI010000011.1"/>
</dbReference>
<sequence length="271" mass="30344">MHRLAIHTITTKSWDLPTAAAKYRAAGVRGIGVWRQWLEGRSLNESRRILDDHGLSAVSLVRGGFFPYLSAQERQSAIDDNLRALDEAAAIGAPQVVLVCGAKPELPLSESRKHIEEGLAACLDHGRATGVRLSIEPLHPMYADCRSAINTLGQTNDLLDRLGSPPEIGIAADVYHLWWDPNLEAEIQRAGKRIIGFHVCDWLTPTADFLNDRGLMGEGCIDIKGIRRQVEATGFNGWIEVEIFSHRWWSHDPDEYLRRIVRAFEAHVEFP</sequence>